<feature type="domain" description="HTH arsR-type" evidence="4">
    <location>
        <begin position="1"/>
        <end position="105"/>
    </location>
</feature>
<dbReference type="InterPro" id="IPR051081">
    <property type="entry name" value="HTH_MetalResp_TranReg"/>
</dbReference>
<evidence type="ECO:0000256" key="3">
    <source>
        <dbReference type="ARBA" id="ARBA00023163"/>
    </source>
</evidence>
<dbReference type="PANTHER" id="PTHR33154:SF33">
    <property type="entry name" value="TRANSCRIPTIONAL REPRESSOR SDPR"/>
    <property type="match status" value="1"/>
</dbReference>
<dbReference type="NCBIfam" id="NF033788">
    <property type="entry name" value="HTH_metalloreg"/>
    <property type="match status" value="1"/>
</dbReference>
<dbReference type="RefSeq" id="WP_023469564.1">
    <property type="nucleotide sequence ID" value="NZ_FMYN01000001.1"/>
</dbReference>
<dbReference type="Pfam" id="PF01022">
    <property type="entry name" value="HTH_5"/>
    <property type="match status" value="1"/>
</dbReference>
<name>A0A0V8GHT9_9BACL</name>
<comment type="caution">
    <text evidence="5">The sequence shown here is derived from an EMBL/GenBank/DDBJ whole genome shotgun (WGS) entry which is preliminary data.</text>
</comment>
<keyword evidence="2" id="KW-0238">DNA-binding</keyword>
<dbReference type="InterPro" id="IPR036390">
    <property type="entry name" value="WH_DNA-bd_sf"/>
</dbReference>
<organism evidence="5 8">
    <name type="scientific">Exiguobacterium indicum</name>
    <dbReference type="NCBI Taxonomy" id="296995"/>
    <lineage>
        <taxon>Bacteria</taxon>
        <taxon>Bacillati</taxon>
        <taxon>Bacillota</taxon>
        <taxon>Bacilli</taxon>
        <taxon>Bacillales</taxon>
        <taxon>Bacillales Family XII. Incertae Sedis</taxon>
        <taxon>Exiguobacterium</taxon>
    </lineage>
</organism>
<reference evidence="6 9" key="2">
    <citation type="journal article" date="2016" name="Front. Microbiol.">
        <title>Genomic Resource of Rice Seed Associated Bacteria.</title>
        <authorList>
            <person name="Midha S."/>
            <person name="Bansal K."/>
            <person name="Sharma S."/>
            <person name="Kumar N."/>
            <person name="Patil P.P."/>
            <person name="Chaudhry V."/>
            <person name="Patil P.B."/>
        </authorList>
    </citation>
    <scope>NUCLEOTIDE SEQUENCE [LARGE SCALE GENOMIC DNA]</scope>
    <source>
        <strain evidence="6 9">RSA11</strain>
    </source>
</reference>
<dbReference type="SMART" id="SM00418">
    <property type="entry name" value="HTH_ARSR"/>
    <property type="match status" value="1"/>
</dbReference>
<dbReference type="PROSITE" id="PS50987">
    <property type="entry name" value="HTH_ARSR_2"/>
    <property type="match status" value="1"/>
</dbReference>
<evidence type="ECO:0000313" key="10">
    <source>
        <dbReference type="Proteomes" id="UP001387110"/>
    </source>
</evidence>
<dbReference type="PANTHER" id="PTHR33154">
    <property type="entry name" value="TRANSCRIPTIONAL REGULATOR, ARSR FAMILY"/>
    <property type="match status" value="1"/>
</dbReference>
<dbReference type="InterPro" id="IPR001845">
    <property type="entry name" value="HTH_ArsR_DNA-bd_dom"/>
</dbReference>
<dbReference type="Proteomes" id="UP001387110">
    <property type="component" value="Unassembled WGS sequence"/>
</dbReference>
<dbReference type="GO" id="GO:0003700">
    <property type="term" value="F:DNA-binding transcription factor activity"/>
    <property type="evidence" value="ECO:0007669"/>
    <property type="project" value="InterPro"/>
</dbReference>
<proteinExistence type="predicted"/>
<dbReference type="EMBL" id="LNQL01000001">
    <property type="protein sequence ID" value="KSU49837.1"/>
    <property type="molecule type" value="Genomic_DNA"/>
</dbReference>
<dbReference type="AlphaFoldDB" id="A0A0V8GHT9"/>
<dbReference type="OrthoDB" id="9790747at2"/>
<evidence type="ECO:0000256" key="1">
    <source>
        <dbReference type="ARBA" id="ARBA00023015"/>
    </source>
</evidence>
<evidence type="ECO:0000259" key="4">
    <source>
        <dbReference type="PROSITE" id="PS50987"/>
    </source>
</evidence>
<reference evidence="5 8" key="1">
    <citation type="journal article" date="2015" name="Int. J. Syst. Evol. Microbiol.">
        <title>Exiguobacterium enclense sp. nov., isolated from sediment.</title>
        <authorList>
            <person name="Dastager S.G."/>
            <person name="Mawlankar R."/>
            <person name="Sonalkar V.V."/>
            <person name="Thorat M.N."/>
            <person name="Mual P."/>
            <person name="Verma A."/>
            <person name="Krishnamurthi S."/>
            <person name="Tang S.K."/>
            <person name="Li W.J."/>
        </authorList>
    </citation>
    <scope>NUCLEOTIDE SEQUENCE [LARGE SCALE GENOMIC DNA]</scope>
    <source>
        <strain evidence="5 8">NIO-1109</strain>
    </source>
</reference>
<evidence type="ECO:0000256" key="2">
    <source>
        <dbReference type="ARBA" id="ARBA00023125"/>
    </source>
</evidence>
<dbReference type="Proteomes" id="UP000053797">
    <property type="component" value="Unassembled WGS sequence"/>
</dbReference>
<keyword evidence="3" id="KW-0804">Transcription</keyword>
<evidence type="ECO:0000313" key="6">
    <source>
        <dbReference type="EMBL" id="KTR28178.1"/>
    </source>
</evidence>
<gene>
    <name evidence="5" type="ORF">AS033_00275</name>
    <name evidence="6" type="ORF">RSA11_01815</name>
    <name evidence="7" type="ORF">SZL87_07020</name>
</gene>
<dbReference type="Proteomes" id="UP000072605">
    <property type="component" value="Unassembled WGS sequence"/>
</dbReference>
<dbReference type="GO" id="GO:0003677">
    <property type="term" value="F:DNA binding"/>
    <property type="evidence" value="ECO:0007669"/>
    <property type="project" value="UniProtKB-KW"/>
</dbReference>
<evidence type="ECO:0000313" key="7">
    <source>
        <dbReference type="EMBL" id="MEI4462184.1"/>
    </source>
</evidence>
<evidence type="ECO:0000313" key="9">
    <source>
        <dbReference type="Proteomes" id="UP000072605"/>
    </source>
</evidence>
<dbReference type="InterPro" id="IPR011991">
    <property type="entry name" value="ArsR-like_HTH"/>
</dbReference>
<dbReference type="EMBL" id="LDQV01000008">
    <property type="protein sequence ID" value="KTR28178.1"/>
    <property type="molecule type" value="Genomic_DNA"/>
</dbReference>
<evidence type="ECO:0000313" key="5">
    <source>
        <dbReference type="EMBL" id="KSU49837.1"/>
    </source>
</evidence>
<dbReference type="GeneID" id="90838497"/>
<evidence type="ECO:0000313" key="8">
    <source>
        <dbReference type="Proteomes" id="UP000053797"/>
    </source>
</evidence>
<keyword evidence="1" id="KW-0805">Transcription regulation</keyword>
<dbReference type="EMBL" id="JBAWKY010000001">
    <property type="protein sequence ID" value="MEI4462184.1"/>
    <property type="molecule type" value="Genomic_DNA"/>
</dbReference>
<reference evidence="7 10" key="3">
    <citation type="submission" date="2023-12" db="EMBL/GenBank/DDBJ databases">
        <authorList>
            <person name="Easwaran N."/>
            <person name="Lazarus H.P.S."/>
        </authorList>
    </citation>
    <scope>NUCLEOTIDE SEQUENCE [LARGE SCALE GENOMIC DNA]</scope>
    <source>
        <strain evidence="7 10">VIT-2023</strain>
    </source>
</reference>
<dbReference type="Gene3D" id="1.10.10.10">
    <property type="entry name" value="Winged helix-like DNA-binding domain superfamily/Winged helix DNA-binding domain"/>
    <property type="match status" value="1"/>
</dbReference>
<protein>
    <submittedName>
        <fullName evidence="5">ArsR family transcriptional regulator</fullName>
    </submittedName>
    <submittedName>
        <fullName evidence="7">Metalloregulator ArsR/SmtB family transcription factor</fullName>
    </submittedName>
</protein>
<dbReference type="InterPro" id="IPR036388">
    <property type="entry name" value="WH-like_DNA-bd_sf"/>
</dbReference>
<dbReference type="SUPFAM" id="SSF46785">
    <property type="entry name" value="Winged helix' DNA-binding domain"/>
    <property type="match status" value="1"/>
</dbReference>
<sequence length="105" mass="12049">MTNQVDLFKALSNEVRLDILRWLKDPETHFNKPTAHLATNLSDKGGICVGDIQEKANLSQSTVSQYLAMLQKVGLLESERHGKWTYYRRNEEKIQELAAYLKGEL</sequence>
<accession>A0A0V8GHT9</accession>
<keyword evidence="10" id="KW-1185">Reference proteome</keyword>
<dbReference type="CDD" id="cd00090">
    <property type="entry name" value="HTH_ARSR"/>
    <property type="match status" value="1"/>
</dbReference>